<dbReference type="PANTHER" id="PTHR33085">
    <property type="entry name" value="OS12G0113100 PROTEIN-RELATED"/>
    <property type="match status" value="1"/>
</dbReference>
<sequence length="292" mass="32124">MALSRRFLNLIVDNRFPGSKSLRCIDLTLQNFFNISDSKVVAADASAAISGSMDWIQLPSPMFNFQASSVAHHWEISCFPLRGREVLCIDQDECCLIFFTNVDDDDGDGTLFIMERVVKPESPRSSPSHSDQFEAVFYRTQSSVRSVSSTCKPLPPPPFVRDPKFSNTRTTINSYAVVSGGSEICISVEGAGTYCMDTVKHTWRHVGQWTLPFYGKVEASESLDGTLTLSAWAPAGSASQGSSTLRHFAGYYRDQIIDDPFVVLTGVDVVPDDASGDANGSMGEVQLRMIKY</sequence>
<dbReference type="AlphaFoldDB" id="Q5JK19"/>
<dbReference type="PANTHER" id="PTHR33085:SF145">
    <property type="entry name" value="OS05G0302200 PROTEIN"/>
    <property type="match status" value="1"/>
</dbReference>
<name>Q5JK19_ORYSJ</name>
<accession>Q5JK19</accession>
<dbReference type="EMBL" id="AP004332">
    <property type="protein sequence ID" value="BAD88201.1"/>
    <property type="molecule type" value="Genomic_DNA"/>
</dbReference>
<protein>
    <submittedName>
        <fullName evidence="1">Uncharacterized protein</fullName>
    </submittedName>
</protein>
<gene>
    <name evidence="1" type="primary">OSJNBa0093F16.36</name>
</gene>
<reference evidence="1" key="1">
    <citation type="journal article" date="2002" name="Nature">
        <title>The genome sequence and structure of rice chromosome 1.</title>
        <authorList>
            <person name="Sasaki T."/>
            <person name="Matsumoto T."/>
            <person name="Yamamoto K."/>
            <person name="Sakata K."/>
            <person name="Baba T."/>
            <person name="Katayose Y."/>
            <person name="Wu J."/>
            <person name="Niimura Y."/>
            <person name="Cheng Z."/>
            <person name="Nagamura Y."/>
            <person name="Antonio B.A."/>
            <person name="Kanamori H."/>
            <person name="Hosokawa S."/>
            <person name="Masukawa M."/>
            <person name="Arikawa K."/>
            <person name="Chiden Y."/>
            <person name="Hayashi M."/>
            <person name="Okamoto M."/>
            <person name="Ando T."/>
            <person name="Aoki H."/>
            <person name="Arita K."/>
            <person name="Hamada M."/>
            <person name="Harada C."/>
            <person name="Hijishita S."/>
            <person name="Honda M."/>
            <person name="Ichikawa Y."/>
            <person name="Idonuma A."/>
            <person name="Iijima M."/>
            <person name="Ikeda M."/>
            <person name="Ikeno M."/>
            <person name="Itoh S."/>
            <person name="Itoh T."/>
            <person name="Itoh Y."/>
            <person name="Itoh Y."/>
            <person name="Iwabuchi A."/>
            <person name="Kamiya K."/>
            <person name="Karasawa W."/>
            <person name="Katagiri S."/>
            <person name="Kikuta A."/>
            <person name="Kobayashi N."/>
            <person name="Kono I."/>
            <person name="Machita K."/>
            <person name="Maehara T."/>
            <person name="Mizuno H."/>
            <person name="Mizubayashi T."/>
            <person name="Mukai Y."/>
            <person name="Nagasaki H."/>
            <person name="Nakashima M."/>
            <person name="Nakama Y."/>
            <person name="Nakamichi Y."/>
            <person name="Nakamura M."/>
            <person name="Namiki N."/>
            <person name="Negishi M."/>
            <person name="Ohta I."/>
            <person name="Ono N."/>
            <person name="Saji S."/>
            <person name="Sakai K."/>
            <person name="Shibata M."/>
            <person name="Shimokawa T."/>
            <person name="Shomura A."/>
            <person name="Song J."/>
            <person name="Takazaki Y."/>
            <person name="Terasawa K."/>
            <person name="Tsuji K."/>
            <person name="Waki K."/>
            <person name="Yamagata H."/>
            <person name="Yamane H."/>
            <person name="Yoshiki S."/>
            <person name="Yoshihara R."/>
            <person name="Yukawa K."/>
            <person name="Zhong H."/>
            <person name="Iwama H."/>
            <person name="Endo T."/>
            <person name="Ito H."/>
            <person name="Hahn J.H."/>
            <person name="Kim H.I."/>
            <person name="Eun M.Y."/>
            <person name="Yano M."/>
            <person name="Jiang J."/>
            <person name="Gojobori T."/>
        </authorList>
    </citation>
    <scope>NUCLEOTIDE SEQUENCE [LARGE SCALE GENOMIC DNA]</scope>
</reference>
<evidence type="ECO:0000313" key="1">
    <source>
        <dbReference type="EMBL" id="BAD88201.1"/>
    </source>
</evidence>
<proteinExistence type="predicted"/>
<dbReference type="InterPro" id="IPR012871">
    <property type="entry name" value="DUF1668_ORYSA"/>
</dbReference>
<organism evidence="1">
    <name type="scientific">Oryza sativa subsp. japonica</name>
    <name type="common">Rice</name>
    <dbReference type="NCBI Taxonomy" id="39947"/>
    <lineage>
        <taxon>Eukaryota</taxon>
        <taxon>Viridiplantae</taxon>
        <taxon>Streptophyta</taxon>
        <taxon>Embryophyta</taxon>
        <taxon>Tracheophyta</taxon>
        <taxon>Spermatophyta</taxon>
        <taxon>Magnoliopsida</taxon>
        <taxon>Liliopsida</taxon>
        <taxon>Poales</taxon>
        <taxon>Poaceae</taxon>
        <taxon>BOP clade</taxon>
        <taxon>Oryzoideae</taxon>
        <taxon>Oryzeae</taxon>
        <taxon>Oryzinae</taxon>
        <taxon>Oryza</taxon>
        <taxon>Oryza sativa</taxon>
    </lineage>
</organism>
<dbReference type="Pfam" id="PF07893">
    <property type="entry name" value="DUF1668"/>
    <property type="match status" value="2"/>
</dbReference>
<dbReference type="Proteomes" id="UP000817658">
    <property type="component" value="Chromosome 1"/>
</dbReference>